<dbReference type="Proteomes" id="UP000231019">
    <property type="component" value="Unassembled WGS sequence"/>
</dbReference>
<gene>
    <name evidence="1" type="ORF">COW36_08105</name>
</gene>
<dbReference type="SUPFAM" id="SSF55729">
    <property type="entry name" value="Acyl-CoA N-acyltransferases (Nat)"/>
    <property type="match status" value="1"/>
</dbReference>
<dbReference type="AlphaFoldDB" id="A0A2M7G631"/>
<comment type="caution">
    <text evidence="1">The sequence shown here is derived from an EMBL/GenBank/DDBJ whole genome shotgun (WGS) entry which is preliminary data.</text>
</comment>
<organism evidence="1 2">
    <name type="scientific">bacterium (Candidatus Blackallbacteria) CG17_big_fil_post_rev_8_21_14_2_50_48_46</name>
    <dbReference type="NCBI Taxonomy" id="2014261"/>
    <lineage>
        <taxon>Bacteria</taxon>
        <taxon>Candidatus Blackallbacteria</taxon>
    </lineage>
</organism>
<dbReference type="EMBL" id="PFFQ01000023">
    <property type="protein sequence ID" value="PIW17452.1"/>
    <property type="molecule type" value="Genomic_DNA"/>
</dbReference>
<proteinExistence type="predicted"/>
<name>A0A2M7G631_9BACT</name>
<dbReference type="Gene3D" id="3.40.630.30">
    <property type="match status" value="1"/>
</dbReference>
<evidence type="ECO:0000313" key="1">
    <source>
        <dbReference type="EMBL" id="PIW17452.1"/>
    </source>
</evidence>
<protein>
    <recommendedName>
        <fullName evidence="3">BioF2-like acetyltransferase domain-containing protein</fullName>
    </recommendedName>
</protein>
<evidence type="ECO:0008006" key="3">
    <source>
        <dbReference type="Google" id="ProtNLM"/>
    </source>
</evidence>
<accession>A0A2M7G631</accession>
<reference evidence="1 2" key="1">
    <citation type="submission" date="2017-09" db="EMBL/GenBank/DDBJ databases">
        <title>Depth-based differentiation of microbial function through sediment-hosted aquifers and enrichment of novel symbionts in the deep terrestrial subsurface.</title>
        <authorList>
            <person name="Probst A.J."/>
            <person name="Ladd B."/>
            <person name="Jarett J.K."/>
            <person name="Geller-Mcgrath D.E."/>
            <person name="Sieber C.M."/>
            <person name="Emerson J.B."/>
            <person name="Anantharaman K."/>
            <person name="Thomas B.C."/>
            <person name="Malmstrom R."/>
            <person name="Stieglmeier M."/>
            <person name="Klingl A."/>
            <person name="Woyke T."/>
            <person name="Ryan C.M."/>
            <person name="Banfield J.F."/>
        </authorList>
    </citation>
    <scope>NUCLEOTIDE SEQUENCE [LARGE SCALE GENOMIC DNA]</scope>
    <source>
        <strain evidence="1">CG17_big_fil_post_rev_8_21_14_2_50_48_46</strain>
    </source>
</reference>
<sequence length="300" mass="34890">MSESGYLAEAYVKSLDSIGEAHFLKHAQGWLFKRTFRQFGFDLTGSYPFFKALKPENLKADLQALQTLESFIALVLVSDPLDPNSEKQLGPLFPDCFRLFKHHYGIDLTQKLEFSAHHRYYARRAERTQSFEVLVEPLQILNEWFDLYQNLILKHQIKGVRAFSKTAFQNLLQTPGLIAFLARIDQDILGIHLWMLDPAQKKAYSHLAASSKLGYENYCAYLLYQKGIAWFAEQGYHHLDLGGGLYNQSENGLAFFKQGWSNVRWPVWLCGKIFDREKYRFLTENKQGNYFPAYREGEIF</sequence>
<dbReference type="InterPro" id="IPR016181">
    <property type="entry name" value="Acyl_CoA_acyltransferase"/>
</dbReference>
<evidence type="ECO:0000313" key="2">
    <source>
        <dbReference type="Proteomes" id="UP000231019"/>
    </source>
</evidence>